<evidence type="ECO:0000256" key="3">
    <source>
        <dbReference type="ARBA" id="ARBA00022692"/>
    </source>
</evidence>
<evidence type="ECO:0000313" key="10">
    <source>
        <dbReference type="Proteomes" id="UP000216361"/>
    </source>
</evidence>
<evidence type="ECO:0000256" key="5">
    <source>
        <dbReference type="ARBA" id="ARBA00022989"/>
    </source>
</evidence>
<gene>
    <name evidence="9" type="ORF">CHR90_02155</name>
</gene>
<dbReference type="Proteomes" id="UP000216361">
    <property type="component" value="Unassembled WGS sequence"/>
</dbReference>
<accession>A0A255XX00</accession>
<dbReference type="RefSeq" id="WP_094407267.1">
    <property type="nucleotide sequence ID" value="NZ_BMJZ01000007.1"/>
</dbReference>
<name>A0A255XX00_9PROT</name>
<keyword evidence="4" id="KW-0201">Cytochrome c-type biogenesis</keyword>
<evidence type="ECO:0000256" key="4">
    <source>
        <dbReference type="ARBA" id="ARBA00022748"/>
    </source>
</evidence>
<dbReference type="InterPro" id="IPR003834">
    <property type="entry name" value="Cyt_c_assmbl_TM_dom"/>
</dbReference>
<feature type="transmembrane region" description="Helical" evidence="7">
    <location>
        <begin position="12"/>
        <end position="31"/>
    </location>
</feature>
<evidence type="ECO:0000256" key="7">
    <source>
        <dbReference type="SAM" id="Phobius"/>
    </source>
</evidence>
<feature type="transmembrane region" description="Helical" evidence="7">
    <location>
        <begin position="43"/>
        <end position="65"/>
    </location>
</feature>
<evidence type="ECO:0000256" key="2">
    <source>
        <dbReference type="ARBA" id="ARBA00006143"/>
    </source>
</evidence>
<keyword evidence="10" id="KW-1185">Reference proteome</keyword>
<dbReference type="PANTHER" id="PTHR31272:SF9">
    <property type="entry name" value="BLL1027 PROTEIN"/>
    <property type="match status" value="1"/>
</dbReference>
<evidence type="ECO:0000313" key="9">
    <source>
        <dbReference type="EMBL" id="OYQ21453.1"/>
    </source>
</evidence>
<evidence type="ECO:0000256" key="6">
    <source>
        <dbReference type="ARBA" id="ARBA00023136"/>
    </source>
</evidence>
<evidence type="ECO:0000256" key="1">
    <source>
        <dbReference type="ARBA" id="ARBA00004141"/>
    </source>
</evidence>
<feature type="transmembrane region" description="Helical" evidence="7">
    <location>
        <begin position="77"/>
        <end position="98"/>
    </location>
</feature>
<organism evidence="9 10">
    <name type="scientific">Elstera cyanobacteriorum</name>
    <dbReference type="NCBI Taxonomy" id="2022747"/>
    <lineage>
        <taxon>Bacteria</taxon>
        <taxon>Pseudomonadati</taxon>
        <taxon>Pseudomonadota</taxon>
        <taxon>Alphaproteobacteria</taxon>
        <taxon>Rhodospirillales</taxon>
        <taxon>Rhodospirillaceae</taxon>
        <taxon>Elstera</taxon>
    </lineage>
</organism>
<dbReference type="GO" id="GO:0017004">
    <property type="term" value="P:cytochrome complex assembly"/>
    <property type="evidence" value="ECO:0007669"/>
    <property type="project" value="UniProtKB-KW"/>
</dbReference>
<keyword evidence="5 7" id="KW-1133">Transmembrane helix</keyword>
<comment type="similarity">
    <text evidence="2">Belongs to the DsbD family.</text>
</comment>
<feature type="transmembrane region" description="Helical" evidence="7">
    <location>
        <begin position="119"/>
        <end position="136"/>
    </location>
</feature>
<keyword evidence="6 7" id="KW-0472">Membrane</keyword>
<dbReference type="EMBL" id="NOXS01000022">
    <property type="protein sequence ID" value="OYQ21453.1"/>
    <property type="molecule type" value="Genomic_DNA"/>
</dbReference>
<dbReference type="AlphaFoldDB" id="A0A255XX00"/>
<dbReference type="InterPro" id="IPR051790">
    <property type="entry name" value="Cytochrome_c-biogenesis_DsbD"/>
</dbReference>
<dbReference type="PANTHER" id="PTHR31272">
    <property type="entry name" value="CYTOCHROME C-TYPE BIOGENESIS PROTEIN HI_1454-RELATED"/>
    <property type="match status" value="1"/>
</dbReference>
<dbReference type="Pfam" id="PF02683">
    <property type="entry name" value="DsbD_TM"/>
    <property type="match status" value="1"/>
</dbReference>
<comment type="subcellular location">
    <subcellularLocation>
        <location evidence="1">Membrane</location>
        <topology evidence="1">Multi-pass membrane protein</topology>
    </subcellularLocation>
</comment>
<comment type="caution">
    <text evidence="9">The sequence shown here is derived from an EMBL/GenBank/DDBJ whole genome shotgun (WGS) entry which is preliminary data.</text>
</comment>
<keyword evidence="3 7" id="KW-0812">Transmembrane</keyword>
<evidence type="ECO:0000259" key="8">
    <source>
        <dbReference type="Pfam" id="PF02683"/>
    </source>
</evidence>
<dbReference type="OrthoDB" id="9811352at2"/>
<sequence length="241" mass="24139">MVSIADAGVSLLAGGLTTLSPCVFPLLPLVVGSATARHPVAPVAMAAGLTLSFVLLGGIVGAFGAHIGLDTDRLRPIGGALMMLFGLILGMPVLERAFAQWIAPLANRAAHMGAGRNGTGVGGAFLVGSTLGLVWSPCSGPFLAGTLALAASEGGALTGGGLLALFGIGASLPLLGVAYASRQALTRVRPALMNQSGRLKKGMGGVMLLTGLAVLTGADKRLEAIVLDYLPESWTALTVAF</sequence>
<protein>
    <submittedName>
        <fullName evidence="9">Cytochrome C biogenesis protein</fullName>
    </submittedName>
</protein>
<feature type="transmembrane region" description="Helical" evidence="7">
    <location>
        <begin position="156"/>
        <end position="181"/>
    </location>
</feature>
<proteinExistence type="inferred from homology"/>
<feature type="domain" description="Cytochrome C biogenesis protein transmembrane" evidence="8">
    <location>
        <begin position="10"/>
        <end position="209"/>
    </location>
</feature>
<dbReference type="GO" id="GO:0016020">
    <property type="term" value="C:membrane"/>
    <property type="evidence" value="ECO:0007669"/>
    <property type="project" value="UniProtKB-SubCell"/>
</dbReference>
<reference evidence="9 10" key="1">
    <citation type="submission" date="2017-07" db="EMBL/GenBank/DDBJ databases">
        <title>Elstera cyanobacteriorum sp. nov., a novel bacterium isolated from cyanobacterial aggregates in a eutrophic lake.</title>
        <authorList>
            <person name="Cai H."/>
        </authorList>
    </citation>
    <scope>NUCLEOTIDE SEQUENCE [LARGE SCALE GENOMIC DNA]</scope>
    <source>
        <strain evidence="9 10">TH019</strain>
    </source>
</reference>